<dbReference type="Proteomes" id="UP001277761">
    <property type="component" value="Unassembled WGS sequence"/>
</dbReference>
<keyword evidence="5 7" id="KW-1133">Transmembrane helix</keyword>
<evidence type="ECO:0000313" key="11">
    <source>
        <dbReference type="Proteomes" id="UP001277761"/>
    </source>
</evidence>
<dbReference type="InterPro" id="IPR029787">
    <property type="entry name" value="Nucleotide_cyclase"/>
</dbReference>
<dbReference type="PROSITE" id="PS50125">
    <property type="entry name" value="GUANYLATE_CYCLASE_2"/>
    <property type="match status" value="1"/>
</dbReference>
<evidence type="ECO:0000256" key="3">
    <source>
        <dbReference type="ARBA" id="ARBA00022475"/>
    </source>
</evidence>
<dbReference type="InterPro" id="IPR001054">
    <property type="entry name" value="A/G_cyclase"/>
</dbReference>
<proteinExistence type="inferred from homology"/>
<dbReference type="RefSeq" id="WP_319955023.1">
    <property type="nucleotide sequence ID" value="NZ_JAXAVX010000009.1"/>
</dbReference>
<organism evidence="10 11">
    <name type="scientific">Patulibacter brassicae</name>
    <dbReference type="NCBI Taxonomy" id="1705717"/>
    <lineage>
        <taxon>Bacteria</taxon>
        <taxon>Bacillati</taxon>
        <taxon>Actinomycetota</taxon>
        <taxon>Thermoleophilia</taxon>
        <taxon>Solirubrobacterales</taxon>
        <taxon>Patulibacteraceae</taxon>
        <taxon>Patulibacter</taxon>
    </lineage>
</organism>
<feature type="transmembrane region" description="Helical" evidence="7">
    <location>
        <begin position="21"/>
        <end position="46"/>
    </location>
</feature>
<dbReference type="CDD" id="cd07302">
    <property type="entry name" value="CHD"/>
    <property type="match status" value="1"/>
</dbReference>
<dbReference type="EMBL" id="JAXAVX010000009">
    <property type="protein sequence ID" value="MDX8152868.1"/>
    <property type="molecule type" value="Genomic_DNA"/>
</dbReference>
<dbReference type="Pfam" id="PF00211">
    <property type="entry name" value="Guanylate_cyc"/>
    <property type="match status" value="1"/>
</dbReference>
<dbReference type="Gene3D" id="3.30.70.1230">
    <property type="entry name" value="Nucleotide cyclase"/>
    <property type="match status" value="1"/>
</dbReference>
<keyword evidence="3" id="KW-1003">Cell membrane</keyword>
<evidence type="ECO:0000256" key="1">
    <source>
        <dbReference type="ARBA" id="ARBA00004651"/>
    </source>
</evidence>
<keyword evidence="10" id="KW-0808">Transferase</keyword>
<evidence type="ECO:0000256" key="6">
    <source>
        <dbReference type="ARBA" id="ARBA00023136"/>
    </source>
</evidence>
<feature type="domain" description="Guanylate cyclase" evidence="8">
    <location>
        <begin position="331"/>
        <end position="455"/>
    </location>
</feature>
<dbReference type="PROSITE" id="PS50885">
    <property type="entry name" value="HAMP"/>
    <property type="match status" value="1"/>
</dbReference>
<comment type="subcellular location">
    <subcellularLocation>
        <location evidence="1">Cell membrane</location>
        <topology evidence="1">Multi-pass membrane protein</topology>
    </subcellularLocation>
</comment>
<feature type="transmembrane region" description="Helical" evidence="7">
    <location>
        <begin position="225"/>
        <end position="250"/>
    </location>
</feature>
<sequence>MRRSRARRRLSRRFAIEASHVALTVLLLIANTIAAGITLLLIALVIPGSGEERASVGANMIVLGGFALVTLPTILVWASRTTARTLAWLREDREPTESERLALLRAPWRVMRVVGAGWLVATLIFFGFNTQYSMPLAIRVGITVLLTGTVMAAWAFLFTERLLRSAAIEAIERGGPIDRAVAAGVVRRQLLGWTTATGAPTLGIVAVGILALAGVEGTTPARLGLTMVVLGATVLVFGLVVELVAARAVADPIRTVRKALDRVGRGDLEGRVPVYDASEIGRLQEGFNRMVVGLRERERLHDLFGRHVGEDVARVALESDVRLGGEVREVCALFVDIVGSTALAAEREPDEVVVLLNRFFAVVVSTVERHGGWVNKFEGDAALVVFGAPVDQADAPDRALAAARELGRRLREEVGELRAGIGVSGGRAVAGYLGAETRLEYTVIGDPINEAARLTEVAKEVDGGVAAAGRLVARAGEQERARWVLDHRRTLRGRDAETEVMAPVAT</sequence>
<dbReference type="SUPFAM" id="SSF158472">
    <property type="entry name" value="HAMP domain-like"/>
    <property type="match status" value="1"/>
</dbReference>
<dbReference type="InterPro" id="IPR003660">
    <property type="entry name" value="HAMP_dom"/>
</dbReference>
<evidence type="ECO:0000256" key="2">
    <source>
        <dbReference type="ARBA" id="ARBA00005381"/>
    </source>
</evidence>
<dbReference type="PANTHER" id="PTHR43081">
    <property type="entry name" value="ADENYLATE CYCLASE, TERMINAL-DIFFERENTIATION SPECIFIC-RELATED"/>
    <property type="match status" value="1"/>
</dbReference>
<evidence type="ECO:0000256" key="7">
    <source>
        <dbReference type="SAM" id="Phobius"/>
    </source>
</evidence>
<dbReference type="InterPro" id="IPR050697">
    <property type="entry name" value="Adenylyl/Guanylyl_Cyclase_3/4"/>
</dbReference>
<dbReference type="EC" id="2.7.7.-" evidence="10"/>
<reference evidence="10 11" key="1">
    <citation type="submission" date="2023-11" db="EMBL/GenBank/DDBJ databases">
        <authorList>
            <person name="Xu M."/>
            <person name="Jiang T."/>
        </authorList>
    </citation>
    <scope>NUCLEOTIDE SEQUENCE [LARGE SCALE GENOMIC DNA]</scope>
    <source>
        <strain evidence="10 11">SD</strain>
    </source>
</reference>
<evidence type="ECO:0000259" key="8">
    <source>
        <dbReference type="PROSITE" id="PS50125"/>
    </source>
</evidence>
<feature type="transmembrane region" description="Helical" evidence="7">
    <location>
        <begin position="190"/>
        <end position="213"/>
    </location>
</feature>
<gene>
    <name evidence="10" type="ORF">SK069_14800</name>
</gene>
<dbReference type="CDD" id="cd06225">
    <property type="entry name" value="HAMP"/>
    <property type="match status" value="1"/>
</dbReference>
<feature type="domain" description="HAMP" evidence="9">
    <location>
        <begin position="247"/>
        <end position="299"/>
    </location>
</feature>
<protein>
    <submittedName>
        <fullName evidence="10">Adenylate/guanylate cyclase domain-containing protein</fullName>
        <ecNumber evidence="10">2.7.7.-</ecNumber>
    </submittedName>
</protein>
<evidence type="ECO:0000313" key="10">
    <source>
        <dbReference type="EMBL" id="MDX8152868.1"/>
    </source>
</evidence>
<dbReference type="SUPFAM" id="SSF55073">
    <property type="entry name" value="Nucleotide cyclase"/>
    <property type="match status" value="1"/>
</dbReference>
<feature type="transmembrane region" description="Helical" evidence="7">
    <location>
        <begin position="136"/>
        <end position="158"/>
    </location>
</feature>
<evidence type="ECO:0000259" key="9">
    <source>
        <dbReference type="PROSITE" id="PS50885"/>
    </source>
</evidence>
<keyword evidence="4 7" id="KW-0812">Transmembrane</keyword>
<comment type="caution">
    <text evidence="10">The sequence shown here is derived from an EMBL/GenBank/DDBJ whole genome shotgun (WGS) entry which is preliminary data.</text>
</comment>
<dbReference type="SMART" id="SM00044">
    <property type="entry name" value="CYCc"/>
    <property type="match status" value="1"/>
</dbReference>
<keyword evidence="6 7" id="KW-0472">Membrane</keyword>
<feature type="transmembrane region" description="Helical" evidence="7">
    <location>
        <begin position="110"/>
        <end position="130"/>
    </location>
</feature>
<keyword evidence="10" id="KW-0548">Nucleotidyltransferase</keyword>
<accession>A0ABU4VPV5</accession>
<evidence type="ECO:0000256" key="5">
    <source>
        <dbReference type="ARBA" id="ARBA00022989"/>
    </source>
</evidence>
<dbReference type="Pfam" id="PF00672">
    <property type="entry name" value="HAMP"/>
    <property type="match status" value="1"/>
</dbReference>
<feature type="transmembrane region" description="Helical" evidence="7">
    <location>
        <begin position="58"/>
        <end position="78"/>
    </location>
</feature>
<name>A0ABU4VPV5_9ACTN</name>
<dbReference type="SMART" id="SM00304">
    <property type="entry name" value="HAMP"/>
    <property type="match status" value="1"/>
</dbReference>
<evidence type="ECO:0000256" key="4">
    <source>
        <dbReference type="ARBA" id="ARBA00022692"/>
    </source>
</evidence>
<dbReference type="PANTHER" id="PTHR43081:SF17">
    <property type="entry name" value="BLL5647 PROTEIN"/>
    <property type="match status" value="1"/>
</dbReference>
<dbReference type="Gene3D" id="6.10.340.10">
    <property type="match status" value="1"/>
</dbReference>
<dbReference type="GO" id="GO:0016779">
    <property type="term" value="F:nucleotidyltransferase activity"/>
    <property type="evidence" value="ECO:0007669"/>
    <property type="project" value="UniProtKB-KW"/>
</dbReference>
<comment type="similarity">
    <text evidence="2">Belongs to the adenylyl cyclase class-3 family.</text>
</comment>
<keyword evidence="11" id="KW-1185">Reference proteome</keyword>